<sequence length="722" mass="82935">MFPDCPLKAKHHYLMHYPDLILHFGPLIRLWTLRFESKHCYFKQCARRLHNFKNLCSSLAERHQLLQAYLSTGKLFFPNIQVVGLASNFEERLYSHEIQQAVSRTLANRKNTTELSAVVYKNTKYSKGLAVAVAETDHGILFGKIVLILLDQSRIHLILEKHQSVLLVDVGVRYLTLQGGYICVDIDSVTMPETVVDTIIAALPKLDEDRLKALVERLLLVVGVEEVSDLSYVKEDDIKDILTPLQCRKLVDAFQRRESALEPQTIILTPLQSPSQPSTIPPVPYPPQYPPNWITTFHVPWEKMAPTLRQAISTEKRAAHSDRLQMIRVIVDEIRIHCPNPTRAECSPIAKNIVAQYPKTFSDVTDEGELLGCGYTSLLNQIKTRVEHINRGNTLSRIRRLKRTNENEGDTSQSKNTRNQVDSYGCINWQPHNLPEGETLDSLEVKRQMLVTLYRKEGPRGAESMKVDDLMHITYLQQRQFINSNPPPRLDDVMQEWPFLFQKRWLLCHFEKLTGIDILSRLTMAIQNKGRRIINYFQHQKLKWRGEIQSLLTEMENDSRTLQDQDLMATSVVLLLMAFFREAMESLFILADVTATQADIEAQQGIPDTPRLIMLGHSIMTASKWMLSIEGNIILTLDSSDTFITAFAVIFASYYIFNIEYQESAACTLELVQRFLVRINPEDGNGVSKRIKRVVQRKVTAINPHFSSFIRSLMEFEWKTSN</sequence>
<dbReference type="AlphaFoldDB" id="A0A8C2FGN5"/>
<evidence type="ECO:0000313" key="2">
    <source>
        <dbReference type="Ensembl" id="ENSCCRP00020055632.1"/>
    </source>
</evidence>
<name>A0A8C2FGN5_CYPCA</name>
<dbReference type="PANTHER" id="PTHR31025:SF30">
    <property type="entry name" value="SI:DKEY-15H8.17"/>
    <property type="match status" value="1"/>
</dbReference>
<reference evidence="2" key="1">
    <citation type="submission" date="2025-08" db="UniProtKB">
        <authorList>
            <consortium name="Ensembl"/>
        </authorList>
    </citation>
    <scope>IDENTIFICATION</scope>
</reference>
<proteinExistence type="predicted"/>
<feature type="region of interest" description="Disordered" evidence="1">
    <location>
        <begin position="397"/>
        <end position="419"/>
    </location>
</feature>
<organism evidence="2 3">
    <name type="scientific">Cyprinus carpio</name>
    <name type="common">Common carp</name>
    <dbReference type="NCBI Taxonomy" id="7962"/>
    <lineage>
        <taxon>Eukaryota</taxon>
        <taxon>Metazoa</taxon>
        <taxon>Chordata</taxon>
        <taxon>Craniata</taxon>
        <taxon>Vertebrata</taxon>
        <taxon>Euteleostomi</taxon>
        <taxon>Actinopterygii</taxon>
        <taxon>Neopterygii</taxon>
        <taxon>Teleostei</taxon>
        <taxon>Ostariophysi</taxon>
        <taxon>Cypriniformes</taxon>
        <taxon>Cyprinidae</taxon>
        <taxon>Cyprininae</taxon>
        <taxon>Cyprinus</taxon>
    </lineage>
</organism>
<dbReference type="Proteomes" id="UP000694701">
    <property type="component" value="Unplaced"/>
</dbReference>
<dbReference type="PANTHER" id="PTHR31025">
    <property type="entry name" value="SI:CH211-196P9.1-RELATED"/>
    <property type="match status" value="1"/>
</dbReference>
<protein>
    <submittedName>
        <fullName evidence="2">Uncharacterized protein</fullName>
    </submittedName>
</protein>
<evidence type="ECO:0000256" key="1">
    <source>
        <dbReference type="SAM" id="MobiDB-lite"/>
    </source>
</evidence>
<accession>A0A8C2FGN5</accession>
<feature type="compositionally biased region" description="Polar residues" evidence="1">
    <location>
        <begin position="410"/>
        <end position="419"/>
    </location>
</feature>
<dbReference type="Ensembl" id="ENSCCRT00020061269.1">
    <property type="protein sequence ID" value="ENSCCRP00020055632.1"/>
    <property type="gene ID" value="ENSCCRG00020026135.1"/>
</dbReference>
<evidence type="ECO:0000313" key="3">
    <source>
        <dbReference type="Proteomes" id="UP000694701"/>
    </source>
</evidence>